<dbReference type="Gene3D" id="3.30.230.10">
    <property type="match status" value="1"/>
</dbReference>
<evidence type="ECO:0000313" key="3">
    <source>
        <dbReference type="Proteomes" id="UP001176940"/>
    </source>
</evidence>
<protein>
    <recommendedName>
        <fullName evidence="1">DNA mismatch repair protein S5 domain-containing protein</fullName>
    </recommendedName>
</protein>
<gene>
    <name evidence="2" type="ORF">RIMI_LOCUS9867824</name>
</gene>
<sequence length="120" mass="13814">MRTEKTEFSHIDEVVRRIALARFDIAITLNHNGKMYRQYRANKPLPFEWQHGDLALRGWIANPSVVTPAFAELQYCYVNGRMMRDRLINHAIRQACEQQAGKDSNAPAFVLYLDVDSSSS</sequence>
<dbReference type="InterPro" id="IPR013507">
    <property type="entry name" value="DNA_mismatch_S5_2-like"/>
</dbReference>
<dbReference type="InterPro" id="IPR020568">
    <property type="entry name" value="Ribosomal_Su5_D2-typ_SF"/>
</dbReference>
<reference evidence="2" key="1">
    <citation type="submission" date="2023-07" db="EMBL/GenBank/DDBJ databases">
        <authorList>
            <person name="Stuckert A."/>
        </authorList>
    </citation>
    <scope>NUCLEOTIDE SEQUENCE</scope>
</reference>
<name>A0ABN9LLU2_9NEOB</name>
<keyword evidence="3" id="KW-1185">Reference proteome</keyword>
<proteinExistence type="predicted"/>
<dbReference type="Proteomes" id="UP001176940">
    <property type="component" value="Unassembled WGS sequence"/>
</dbReference>
<dbReference type="SUPFAM" id="SSF54211">
    <property type="entry name" value="Ribosomal protein S5 domain 2-like"/>
    <property type="match status" value="1"/>
</dbReference>
<dbReference type="InterPro" id="IPR014721">
    <property type="entry name" value="Ribsml_uS5_D2-typ_fold_subgr"/>
</dbReference>
<dbReference type="SMART" id="SM01340">
    <property type="entry name" value="DNA_mis_repair"/>
    <property type="match status" value="1"/>
</dbReference>
<evidence type="ECO:0000259" key="1">
    <source>
        <dbReference type="SMART" id="SM01340"/>
    </source>
</evidence>
<evidence type="ECO:0000313" key="2">
    <source>
        <dbReference type="EMBL" id="CAJ0943243.1"/>
    </source>
</evidence>
<dbReference type="EMBL" id="CAUEEQ010020831">
    <property type="protein sequence ID" value="CAJ0943243.1"/>
    <property type="molecule type" value="Genomic_DNA"/>
</dbReference>
<comment type="caution">
    <text evidence="2">The sequence shown here is derived from an EMBL/GenBank/DDBJ whole genome shotgun (WGS) entry which is preliminary data.</text>
</comment>
<organism evidence="2 3">
    <name type="scientific">Ranitomeya imitator</name>
    <name type="common">mimic poison frog</name>
    <dbReference type="NCBI Taxonomy" id="111125"/>
    <lineage>
        <taxon>Eukaryota</taxon>
        <taxon>Metazoa</taxon>
        <taxon>Chordata</taxon>
        <taxon>Craniata</taxon>
        <taxon>Vertebrata</taxon>
        <taxon>Euteleostomi</taxon>
        <taxon>Amphibia</taxon>
        <taxon>Batrachia</taxon>
        <taxon>Anura</taxon>
        <taxon>Neobatrachia</taxon>
        <taxon>Hyloidea</taxon>
        <taxon>Dendrobatidae</taxon>
        <taxon>Dendrobatinae</taxon>
        <taxon>Ranitomeya</taxon>
    </lineage>
</organism>
<accession>A0ABN9LLU2</accession>
<dbReference type="Pfam" id="PF01119">
    <property type="entry name" value="DNA_mis_repair"/>
    <property type="match status" value="1"/>
</dbReference>
<feature type="domain" description="DNA mismatch repair protein S5" evidence="1">
    <location>
        <begin position="32"/>
        <end position="119"/>
    </location>
</feature>